<dbReference type="RefSeq" id="WP_101832765.1">
    <property type="nucleotide sequence ID" value="NZ_FZMO01000235.1"/>
</dbReference>
<dbReference type="Proteomes" id="UP000234331">
    <property type="component" value="Unassembled WGS sequence"/>
</dbReference>
<evidence type="ECO:0000313" key="3">
    <source>
        <dbReference type="EMBL" id="SNQ49231.1"/>
    </source>
</evidence>
<comment type="catalytic activity">
    <reaction evidence="2">
        <text>9-ribosyl-trans-zeatin 5'-phosphate + H2O = trans-zeatin + D-ribose 5-phosphate</text>
        <dbReference type="Rhea" id="RHEA:48564"/>
        <dbReference type="ChEBI" id="CHEBI:15377"/>
        <dbReference type="ChEBI" id="CHEBI:16522"/>
        <dbReference type="ChEBI" id="CHEBI:78346"/>
        <dbReference type="ChEBI" id="CHEBI:87947"/>
        <dbReference type="EC" id="3.2.2.n1"/>
    </reaction>
</comment>
<keyword evidence="2" id="KW-0203">Cytokinin biosynthesis</keyword>
<dbReference type="Gene3D" id="3.40.50.450">
    <property type="match status" value="1"/>
</dbReference>
<dbReference type="NCBIfam" id="TIGR00730">
    <property type="entry name" value="Rossman fold protein, TIGR00730 family"/>
    <property type="match status" value="1"/>
</dbReference>
<dbReference type="InterPro" id="IPR031100">
    <property type="entry name" value="LOG_fam"/>
</dbReference>
<dbReference type="SUPFAM" id="SSF102405">
    <property type="entry name" value="MCP/YpsA-like"/>
    <property type="match status" value="1"/>
</dbReference>
<dbReference type="Pfam" id="PF03641">
    <property type="entry name" value="Lysine_decarbox"/>
    <property type="match status" value="1"/>
</dbReference>
<dbReference type="OrthoDB" id="9801098at2"/>
<dbReference type="EC" id="3.2.2.n1" evidence="2"/>
<dbReference type="GO" id="GO:0102682">
    <property type="term" value="F:cytokinin riboside 5'-monophosphate phosphoribohydrolase activity"/>
    <property type="evidence" value="ECO:0007669"/>
    <property type="project" value="RHEA"/>
</dbReference>
<organism evidence="3 4">
    <name type="scientific">Frankia canadensis</name>
    <dbReference type="NCBI Taxonomy" id="1836972"/>
    <lineage>
        <taxon>Bacteria</taxon>
        <taxon>Bacillati</taxon>
        <taxon>Actinomycetota</taxon>
        <taxon>Actinomycetes</taxon>
        <taxon>Frankiales</taxon>
        <taxon>Frankiaceae</taxon>
        <taxon>Frankia</taxon>
    </lineage>
</organism>
<sequence>MNVCVYCASSALIDPAHLVLAARVGEEIARRGHALVSGGGSVSCMGAVATAARAGGAHTLGVIPRALLALEVSDPDADELIVTETMRERKALMDDRADGFLTLPGGLGTLEELLEIWVARVLGMHAKPVVVLDPGGVFDHLRRLVDGLVDSGFVRPAARDSLIWTVTVEEALDALEAGAAATPPAPPAGMPTAVEIAEGE</sequence>
<evidence type="ECO:0000313" key="4">
    <source>
        <dbReference type="Proteomes" id="UP000234331"/>
    </source>
</evidence>
<dbReference type="GO" id="GO:0005829">
    <property type="term" value="C:cytosol"/>
    <property type="evidence" value="ECO:0007669"/>
    <property type="project" value="TreeGrafter"/>
</dbReference>
<evidence type="ECO:0000256" key="1">
    <source>
        <dbReference type="ARBA" id="ARBA00006763"/>
    </source>
</evidence>
<proteinExistence type="inferred from homology"/>
<dbReference type="AlphaFoldDB" id="A0A2I2KU86"/>
<gene>
    <name evidence="3" type="primary">log</name>
    <name evidence="3" type="ORF">FRACA_310023</name>
</gene>
<keyword evidence="4" id="KW-1185">Reference proteome</keyword>
<dbReference type="PANTHER" id="PTHR31223:SF70">
    <property type="entry name" value="LOG FAMILY PROTEIN YJL055W"/>
    <property type="match status" value="1"/>
</dbReference>
<accession>A0A2I2KU86</accession>
<keyword evidence="2 3" id="KW-0378">Hydrolase</keyword>
<reference evidence="3 4" key="1">
    <citation type="submission" date="2017-06" db="EMBL/GenBank/DDBJ databases">
        <authorList>
            <person name="Kim H.J."/>
            <person name="Triplett B.A."/>
        </authorList>
    </citation>
    <scope>NUCLEOTIDE SEQUENCE [LARGE SCALE GENOMIC DNA]</scope>
    <source>
        <strain evidence="3">FRACA_ARgP5</strain>
    </source>
</reference>
<dbReference type="GO" id="GO:0009691">
    <property type="term" value="P:cytokinin biosynthetic process"/>
    <property type="evidence" value="ECO:0007669"/>
    <property type="project" value="UniProtKB-UniRule"/>
</dbReference>
<dbReference type="EMBL" id="FZMO01000235">
    <property type="protein sequence ID" value="SNQ49231.1"/>
    <property type="molecule type" value="Genomic_DNA"/>
</dbReference>
<dbReference type="PANTHER" id="PTHR31223">
    <property type="entry name" value="LOG FAMILY PROTEIN YJL055W"/>
    <property type="match status" value="1"/>
</dbReference>
<dbReference type="InterPro" id="IPR005269">
    <property type="entry name" value="LOG"/>
</dbReference>
<comment type="catalytic activity">
    <reaction evidence="2">
        <text>N(6)-(dimethylallyl)adenosine 5'-phosphate + H2O = N(6)-dimethylallyladenine + D-ribose 5-phosphate</text>
        <dbReference type="Rhea" id="RHEA:48560"/>
        <dbReference type="ChEBI" id="CHEBI:15377"/>
        <dbReference type="ChEBI" id="CHEBI:17660"/>
        <dbReference type="ChEBI" id="CHEBI:57526"/>
        <dbReference type="ChEBI" id="CHEBI:78346"/>
        <dbReference type="EC" id="3.2.2.n1"/>
    </reaction>
</comment>
<name>A0A2I2KU86_9ACTN</name>
<comment type="similarity">
    <text evidence="1 2">Belongs to the LOG family.</text>
</comment>
<protein>
    <recommendedName>
        <fullName evidence="2">Cytokinin riboside 5'-monophosphate phosphoribohydrolase</fullName>
        <ecNumber evidence="2">3.2.2.n1</ecNumber>
    </recommendedName>
</protein>
<evidence type="ECO:0000256" key="2">
    <source>
        <dbReference type="RuleBase" id="RU363015"/>
    </source>
</evidence>